<evidence type="ECO:0000313" key="1">
    <source>
        <dbReference type="EMBL" id="CAD8188455.1"/>
    </source>
</evidence>
<gene>
    <name evidence="1" type="ORF">PPENT_87.1.T0910149</name>
</gene>
<dbReference type="Proteomes" id="UP000689195">
    <property type="component" value="Unassembled WGS sequence"/>
</dbReference>
<name>A0A8S1WIA7_9CILI</name>
<accession>A0A8S1WIA7</accession>
<reference evidence="1" key="1">
    <citation type="submission" date="2021-01" db="EMBL/GenBank/DDBJ databases">
        <authorList>
            <consortium name="Genoscope - CEA"/>
            <person name="William W."/>
        </authorList>
    </citation>
    <scope>NUCLEOTIDE SEQUENCE</scope>
</reference>
<protein>
    <submittedName>
        <fullName evidence="1">Uncharacterized protein</fullName>
    </submittedName>
</protein>
<dbReference type="AlphaFoldDB" id="A0A8S1WIA7"/>
<dbReference type="OrthoDB" id="308476at2759"/>
<dbReference type="EMBL" id="CAJJDO010000091">
    <property type="protein sequence ID" value="CAD8188455.1"/>
    <property type="molecule type" value="Genomic_DNA"/>
</dbReference>
<keyword evidence="2" id="KW-1185">Reference proteome</keyword>
<comment type="caution">
    <text evidence="1">The sequence shown here is derived from an EMBL/GenBank/DDBJ whole genome shotgun (WGS) entry which is preliminary data.</text>
</comment>
<organism evidence="1 2">
    <name type="scientific">Paramecium pentaurelia</name>
    <dbReference type="NCBI Taxonomy" id="43138"/>
    <lineage>
        <taxon>Eukaryota</taxon>
        <taxon>Sar</taxon>
        <taxon>Alveolata</taxon>
        <taxon>Ciliophora</taxon>
        <taxon>Intramacronucleata</taxon>
        <taxon>Oligohymenophorea</taxon>
        <taxon>Peniculida</taxon>
        <taxon>Parameciidae</taxon>
        <taxon>Paramecium</taxon>
    </lineage>
</organism>
<sequence>MNTSKSIYDQPHTIILFQNKETHLPKLLVKHIQLIKLMDLCTIFLIVQVREWLVLVMDKNMISLNMLNKFLQQTNMISRVFAELNIQEKKGIQFALSREDTWLQGIWVTLTQSTPPPNRYQIPSKVTGRQKFTFGQRTQSLQKFNTPGVYPLSKFQNSGACIVGKIKNDLRHQEPGKYLLGNIGMNSSGIYSKNGMRSVVQQTFSKFIRKGPYEINKVTPGPGRYKMFSEFDQ</sequence>
<evidence type="ECO:0000313" key="2">
    <source>
        <dbReference type="Proteomes" id="UP000689195"/>
    </source>
</evidence>
<proteinExistence type="predicted"/>